<gene>
    <name evidence="2" type="ORF">C1707_17170</name>
    <name evidence="3" type="ORF">CFHF_10415</name>
</gene>
<dbReference type="PANTHER" id="PTHR35813:SF1">
    <property type="entry name" value="INNER MEMBRANE PROTEIN YBAN"/>
    <property type="match status" value="1"/>
</dbReference>
<evidence type="ECO:0000313" key="5">
    <source>
        <dbReference type="Proteomes" id="UP000281192"/>
    </source>
</evidence>
<evidence type="ECO:0000313" key="2">
    <source>
        <dbReference type="EMBL" id="AYV47848.1"/>
    </source>
</evidence>
<evidence type="ECO:0000313" key="3">
    <source>
        <dbReference type="EMBL" id="PLR16893.1"/>
    </source>
</evidence>
<feature type="transmembrane region" description="Helical" evidence="1">
    <location>
        <begin position="99"/>
        <end position="117"/>
    </location>
</feature>
<keyword evidence="1" id="KW-0472">Membrane</keyword>
<dbReference type="GO" id="GO:0005886">
    <property type="term" value="C:plasma membrane"/>
    <property type="evidence" value="ECO:0007669"/>
    <property type="project" value="TreeGrafter"/>
</dbReference>
<keyword evidence="5" id="KW-1185">Reference proteome</keyword>
<evidence type="ECO:0000256" key="1">
    <source>
        <dbReference type="SAM" id="Phobius"/>
    </source>
</evidence>
<dbReference type="InterPro" id="IPR007401">
    <property type="entry name" value="DUF454"/>
</dbReference>
<evidence type="ECO:0000313" key="4">
    <source>
        <dbReference type="Proteomes" id="UP000234483"/>
    </source>
</evidence>
<dbReference type="KEGG" id="cfh:C1707_17170"/>
<dbReference type="EMBL" id="CP026100">
    <property type="protein sequence ID" value="AYV47848.1"/>
    <property type="molecule type" value="Genomic_DNA"/>
</dbReference>
<organism evidence="3 4">
    <name type="scientific">Caulobacter flavus</name>
    <dbReference type="NCBI Taxonomy" id="1679497"/>
    <lineage>
        <taxon>Bacteria</taxon>
        <taxon>Pseudomonadati</taxon>
        <taxon>Pseudomonadota</taxon>
        <taxon>Alphaproteobacteria</taxon>
        <taxon>Caulobacterales</taxon>
        <taxon>Caulobacteraceae</taxon>
        <taxon>Caulobacter</taxon>
    </lineage>
</organism>
<feature type="transmembrane region" description="Helical" evidence="1">
    <location>
        <begin position="32"/>
        <end position="65"/>
    </location>
</feature>
<dbReference type="Proteomes" id="UP000234483">
    <property type="component" value="Unassembled WGS sequence"/>
</dbReference>
<proteinExistence type="predicted"/>
<sequence length="148" mass="15280">MSTPPSAEPPAIELDAPAPAPLPTSRGVRTGYLIAGLALTALGIIGAFLPLMPTTIFLILAAGCFGRSSPRLEAWLLNHPRFGPSVRAWRANGAIPRKAKVFACLGMAGGMAVFLIAARPKPWLGLLVGVIMAGCAAFVVSRPAPPTS</sequence>
<dbReference type="RefSeq" id="WP_101712950.1">
    <property type="nucleotide sequence ID" value="NZ_CP026100.1"/>
</dbReference>
<dbReference type="PANTHER" id="PTHR35813">
    <property type="entry name" value="INNER MEMBRANE PROTEIN YBAN"/>
    <property type="match status" value="1"/>
</dbReference>
<name>A0A2N5CUE4_9CAUL</name>
<accession>A0A2N5CUE4</accession>
<dbReference type="AlphaFoldDB" id="A0A2N5CUE4"/>
<protein>
    <submittedName>
        <fullName evidence="3">DUF454 domain-containing protein</fullName>
    </submittedName>
</protein>
<keyword evidence="1" id="KW-0812">Transmembrane</keyword>
<dbReference type="Pfam" id="PF04304">
    <property type="entry name" value="DUF454"/>
    <property type="match status" value="1"/>
</dbReference>
<dbReference type="Proteomes" id="UP000281192">
    <property type="component" value="Chromosome"/>
</dbReference>
<feature type="transmembrane region" description="Helical" evidence="1">
    <location>
        <begin position="123"/>
        <end position="140"/>
    </location>
</feature>
<dbReference type="OrthoDB" id="9816293at2"/>
<keyword evidence="1" id="KW-1133">Transmembrane helix</keyword>
<reference evidence="3 4" key="1">
    <citation type="submission" date="2017-12" db="EMBL/GenBank/DDBJ databases">
        <title>The genome sequence of Caulobacter flavus CGMCC1 15093.</title>
        <authorList>
            <person name="Gao J."/>
            <person name="Mao X."/>
            <person name="Sun J."/>
        </authorList>
    </citation>
    <scope>NUCLEOTIDE SEQUENCE [LARGE SCALE GENOMIC DNA]</scope>
    <source>
        <strain evidence="3 4">CGMCC1 15093</strain>
    </source>
</reference>
<dbReference type="EMBL" id="PJRQ01000019">
    <property type="protein sequence ID" value="PLR16893.1"/>
    <property type="molecule type" value="Genomic_DNA"/>
</dbReference>
<reference evidence="2 5" key="2">
    <citation type="submission" date="2018-01" db="EMBL/GenBank/DDBJ databases">
        <title>Complete genome sequence of Caulobacter flavus RHGG3.</title>
        <authorList>
            <person name="Yang E."/>
        </authorList>
    </citation>
    <scope>NUCLEOTIDE SEQUENCE [LARGE SCALE GENOMIC DNA]</scope>
    <source>
        <strain evidence="2 5">RHGG3</strain>
    </source>
</reference>